<comment type="subcellular location">
    <subcellularLocation>
        <location evidence="1 7">Cytoplasm</location>
    </subcellularLocation>
</comment>
<dbReference type="RefSeq" id="WP_091696391.1">
    <property type="nucleotide sequence ID" value="NZ_FPCG01000004.1"/>
</dbReference>
<comment type="function">
    <text evidence="7">Degrades oligopeptides.</text>
</comment>
<dbReference type="InterPro" id="IPR028204">
    <property type="entry name" value="Tricorn_C1"/>
</dbReference>
<evidence type="ECO:0000313" key="13">
    <source>
        <dbReference type="Proteomes" id="UP000198881"/>
    </source>
</evidence>
<dbReference type="GO" id="GO:0006508">
    <property type="term" value="P:proteolysis"/>
    <property type="evidence" value="ECO:0007669"/>
    <property type="project" value="UniProtKB-UniRule"/>
</dbReference>
<dbReference type="OrthoDB" id="9758793at2"/>
<dbReference type="InterPro" id="IPR029414">
    <property type="entry name" value="Tricorn_PDZ"/>
</dbReference>
<feature type="compositionally biased region" description="Pro residues" evidence="10">
    <location>
        <begin position="1123"/>
        <end position="1132"/>
    </location>
</feature>
<dbReference type="SUPFAM" id="SSF50156">
    <property type="entry name" value="PDZ domain-like"/>
    <property type="match status" value="1"/>
</dbReference>
<dbReference type="GO" id="GO:0005737">
    <property type="term" value="C:cytoplasm"/>
    <property type="evidence" value="ECO:0007669"/>
    <property type="project" value="UniProtKB-SubCell"/>
</dbReference>
<evidence type="ECO:0000256" key="2">
    <source>
        <dbReference type="ARBA" id="ARBA00008524"/>
    </source>
</evidence>
<evidence type="ECO:0000313" key="12">
    <source>
        <dbReference type="EMBL" id="SFV22485.1"/>
    </source>
</evidence>
<feature type="active site" description="Charge relay system" evidence="8">
    <location>
        <position position="1069"/>
    </location>
</feature>
<dbReference type="SUPFAM" id="SSF69322">
    <property type="entry name" value="Tricorn protease domain 2"/>
    <property type="match status" value="1"/>
</dbReference>
<dbReference type="PIRSF" id="PIRSF036421">
    <property type="entry name" value="Tricorn_protease"/>
    <property type="match status" value="1"/>
</dbReference>
<keyword evidence="4 7" id="KW-0645">Protease</keyword>
<dbReference type="SUPFAM" id="SSF69304">
    <property type="entry name" value="Tricorn protease N-terminal domain"/>
    <property type="match status" value="1"/>
</dbReference>
<dbReference type="Pfam" id="PF14684">
    <property type="entry name" value="Tricorn_C1"/>
    <property type="match status" value="1"/>
</dbReference>
<dbReference type="Gene3D" id="3.30.750.44">
    <property type="match status" value="1"/>
</dbReference>
<keyword evidence="13" id="KW-1185">Reference proteome</keyword>
<evidence type="ECO:0000256" key="5">
    <source>
        <dbReference type="ARBA" id="ARBA00022801"/>
    </source>
</evidence>
<evidence type="ECO:0000256" key="10">
    <source>
        <dbReference type="SAM" id="MobiDB-lite"/>
    </source>
</evidence>
<evidence type="ECO:0000256" key="8">
    <source>
        <dbReference type="PIRSR" id="PIRSR036421-1"/>
    </source>
</evidence>
<dbReference type="InterPro" id="IPR015943">
    <property type="entry name" value="WD40/YVTN_repeat-like_dom_sf"/>
</dbReference>
<dbReference type="PANTHER" id="PTHR43253">
    <property type="entry name" value="TRICORN PROTEASE HOMOLOG 2-RELATED"/>
    <property type="match status" value="1"/>
</dbReference>
<dbReference type="InterPro" id="IPR012393">
    <property type="entry name" value="Tricorn_protease"/>
</dbReference>
<keyword evidence="5 7" id="KW-0378">Hydrolase</keyword>
<dbReference type="Gene3D" id="2.30.42.10">
    <property type="match status" value="1"/>
</dbReference>
<dbReference type="Pfam" id="PF14685">
    <property type="entry name" value="PDZ_Tricorn"/>
    <property type="match status" value="1"/>
</dbReference>
<dbReference type="EC" id="3.4.21.-" evidence="7"/>
<keyword evidence="3 7" id="KW-0963">Cytoplasm</keyword>
<feature type="active site" description="Charge relay system" evidence="8">
    <location>
        <position position="790"/>
    </location>
</feature>
<reference evidence="12 13" key="1">
    <citation type="submission" date="2016-10" db="EMBL/GenBank/DDBJ databases">
        <authorList>
            <person name="de Groot N.N."/>
        </authorList>
    </citation>
    <scope>NUCLEOTIDE SEQUENCE [LARGE SCALE GENOMIC DNA]</scope>
    <source>
        <strain evidence="12 13">CGMCC 1.7054</strain>
    </source>
</reference>
<evidence type="ECO:0000256" key="7">
    <source>
        <dbReference type="PIRNR" id="PIRNR036421"/>
    </source>
</evidence>
<dbReference type="InterPro" id="IPR029045">
    <property type="entry name" value="ClpP/crotonase-like_dom_sf"/>
</dbReference>
<dbReference type="STRING" id="574650.SAMN04487966_104152"/>
<dbReference type="Pfam" id="PF03572">
    <property type="entry name" value="Peptidase_S41"/>
    <property type="match status" value="1"/>
</dbReference>
<evidence type="ECO:0000256" key="1">
    <source>
        <dbReference type="ARBA" id="ARBA00004496"/>
    </source>
</evidence>
<dbReference type="Gene3D" id="3.90.226.10">
    <property type="entry name" value="2-enoyl-CoA Hydratase, Chain A, domain 1"/>
    <property type="match status" value="1"/>
</dbReference>
<feature type="region of interest" description="Disordered" evidence="10">
    <location>
        <begin position="1105"/>
        <end position="1132"/>
    </location>
</feature>
<feature type="active site" description="Nucleophile" evidence="8">
    <location>
        <position position="1010"/>
    </location>
</feature>
<evidence type="ECO:0000256" key="6">
    <source>
        <dbReference type="ARBA" id="ARBA00022825"/>
    </source>
</evidence>
<sequence length="1132" mass="123455">MRASYLRYPHVHGDSVVFVAHNDLWTVDWSGGMAQRRTGMNLPAQYPRFSADGSHLIWTVVQGSSPEAVTAAVDGSGYRQLTWWGALGTRTRGFTPSGRPVVTGSHADADFRMTWAWALPPEGGQAQRLPYGPVSGLAWDTRSAPGSDRHPLVVCSAQNGEPAFWKRYRGGAAGKLWIDPDGEETFHRLVPELDGNISDPCWSDGRVCFLSDHEGHGNVYSVRPDGTDLRRHTDHEGFYARHLSSDGHRLVYQRSGRLYGIDGAGQRQDGSWAEAERIQVNLGVLGHHLREQPYDGTSRLASAVPDYTGSASAVENRGAVHLLLHGQGPARAIESDADVRARLPRLPGDQYCAFISDRTGEDAVHLVPLHTAHDQPNTGEDATAHVLSSAAGEMANPGEPRRFDLPSGSRVSLMEDSLDGRFLAVSTYLGVLILIDLESGEQHQIQDTPYGSITDLAFSTDSQWLAWAEPVGADEARSRIMMVRTTDPGAGTVEVTDGRFRDHSPSFTPDGKFLAFLSERSFDPVYDTQGFDLSFPASTKPFLVALDDDTPSPFGPWTFGTEQATGRAPGSTVPLAGQPKPVVGLPEAGPVAPQQRQSAGTVVDIEGLSQRLVPVPVVQGRYTTLTSVDGGLLWLADASIGSTGDGRSSSSAPSEGFRLEYFSFQDRSTTVLVDRLDRYRASGDRKRVVCINGSSAWCVPSNRRTSSSNADHQSLDLGRIRITRDPLAAWRQALTETWRLARDFFWTEDMAGIDWDGVLQRYLPVLEALATDDDFMDILRCLQGELGTSHAYVTPWATQEPRAGYQGRLGADLVVDDGRWRIARILPGESSDPRARSPLTAPGAAASAGEVLLEIDGQTVDAQNPPDRLLAHAGERIVELTLEARDGTRRRIAVVPIRTEGRLRYQHWVNVNRSWVHGVTQGRIGYLNIPDMVATGWAQLHRDLDAETAQEGLIVDVRRNTGGHTSQLVVELLSRTITAWYQTRGKETTAYPANAPRGPLVLLADEFAGSDGDIITQVAKLKGFATVVGTRTWGGVVGIDNLFRLSDGTKITQPRYRTWFTGGVGYQVENRGVEPDIEVVCPPHAWGAGEDPQLRRAVEVLLDQLAQTPPATAPEREGYPNLAAPPLPPRDG</sequence>
<name>A0A1I7MKN2_9MICC</name>
<feature type="domain" description="Tail specific protease" evidence="11">
    <location>
        <begin position="887"/>
        <end position="1080"/>
    </location>
</feature>
<evidence type="ECO:0000256" key="3">
    <source>
        <dbReference type="ARBA" id="ARBA00022490"/>
    </source>
</evidence>
<proteinExistence type="inferred from homology"/>
<dbReference type="AlphaFoldDB" id="A0A1I7MKN2"/>
<dbReference type="EMBL" id="FPCG01000004">
    <property type="protein sequence ID" value="SFV22485.1"/>
    <property type="molecule type" value="Genomic_DNA"/>
</dbReference>
<dbReference type="InterPro" id="IPR036034">
    <property type="entry name" value="PDZ_sf"/>
</dbReference>
<dbReference type="PANTHER" id="PTHR43253:SF1">
    <property type="entry name" value="TRICORN PROTEASE HOMOLOG 2-RELATED"/>
    <property type="match status" value="1"/>
</dbReference>
<dbReference type="Proteomes" id="UP000198881">
    <property type="component" value="Unassembled WGS sequence"/>
</dbReference>
<dbReference type="SMART" id="SM00245">
    <property type="entry name" value="TSPc"/>
    <property type="match status" value="1"/>
</dbReference>
<evidence type="ECO:0000256" key="9">
    <source>
        <dbReference type="PIRSR" id="PIRSR036421-3"/>
    </source>
</evidence>
<comment type="similarity">
    <text evidence="2 7">Belongs to the peptidase S41B family.</text>
</comment>
<organism evidence="12 13">
    <name type="scientific">Micrococcus terreus</name>
    <dbReference type="NCBI Taxonomy" id="574650"/>
    <lineage>
        <taxon>Bacteria</taxon>
        <taxon>Bacillati</taxon>
        <taxon>Actinomycetota</taxon>
        <taxon>Actinomycetes</taxon>
        <taxon>Micrococcales</taxon>
        <taxon>Micrococcaceae</taxon>
        <taxon>Micrococcus</taxon>
    </lineage>
</organism>
<evidence type="ECO:0000256" key="4">
    <source>
        <dbReference type="ARBA" id="ARBA00022670"/>
    </source>
</evidence>
<gene>
    <name evidence="12" type="ORF">SAMN04487966_104152</name>
</gene>
<dbReference type="Pfam" id="PF26549">
    <property type="entry name" value="Tricorn_N"/>
    <property type="match status" value="1"/>
</dbReference>
<accession>A0A1I7MKN2</accession>
<dbReference type="GO" id="GO:0008236">
    <property type="term" value="F:serine-type peptidase activity"/>
    <property type="evidence" value="ECO:0007669"/>
    <property type="project" value="UniProtKB-UniRule"/>
</dbReference>
<keyword evidence="6 7" id="KW-0720">Serine protease</keyword>
<evidence type="ECO:0000259" key="11">
    <source>
        <dbReference type="SMART" id="SM00245"/>
    </source>
</evidence>
<dbReference type="Gene3D" id="2.120.10.60">
    <property type="entry name" value="Tricorn protease N-terminal domain"/>
    <property type="match status" value="1"/>
</dbReference>
<feature type="site" description="Transition state stabilizer; via amide nitrogen" evidence="9">
    <location>
        <position position="1011"/>
    </location>
</feature>
<dbReference type="SUPFAM" id="SSF52096">
    <property type="entry name" value="ClpP/crotonase"/>
    <property type="match status" value="1"/>
</dbReference>
<dbReference type="Pfam" id="PF26550">
    <property type="entry name" value="Tricorn_2nd"/>
    <property type="match status" value="1"/>
</dbReference>
<dbReference type="Gene3D" id="2.130.10.10">
    <property type="entry name" value="YVTN repeat-like/Quinoprotein amine dehydrogenase"/>
    <property type="match status" value="1"/>
</dbReference>
<protein>
    <recommendedName>
        <fullName evidence="7">Tricorn protease homolog</fullName>
        <ecNumber evidence="7">3.4.21.-</ecNumber>
    </recommendedName>
</protein>
<dbReference type="InterPro" id="IPR005151">
    <property type="entry name" value="Tail-specific_protease"/>
</dbReference>
<dbReference type="CDD" id="cd07562">
    <property type="entry name" value="Peptidase_S41_TRI"/>
    <property type="match status" value="1"/>
</dbReference>